<comment type="caution">
    <text evidence="2">The sequence shown here is derived from an EMBL/GenBank/DDBJ whole genome shotgun (WGS) entry which is preliminary data.</text>
</comment>
<evidence type="ECO:0000313" key="3">
    <source>
        <dbReference type="Proteomes" id="UP000649617"/>
    </source>
</evidence>
<dbReference type="AlphaFoldDB" id="A0A812IW29"/>
<gene>
    <name evidence="2" type="primary">cid14</name>
    <name evidence="2" type="ORF">SPIL2461_LOCUS1170</name>
</gene>
<proteinExistence type="predicted"/>
<reference evidence="2" key="1">
    <citation type="submission" date="2021-02" db="EMBL/GenBank/DDBJ databases">
        <authorList>
            <person name="Dougan E. K."/>
            <person name="Rhodes N."/>
            <person name="Thang M."/>
            <person name="Chan C."/>
        </authorList>
    </citation>
    <scope>NUCLEOTIDE SEQUENCE</scope>
</reference>
<dbReference type="EMBL" id="CAJNIZ010001114">
    <property type="protein sequence ID" value="CAE7183076.1"/>
    <property type="molecule type" value="Genomic_DNA"/>
</dbReference>
<protein>
    <submittedName>
        <fullName evidence="2">Cid14 protein</fullName>
    </submittedName>
</protein>
<feature type="compositionally biased region" description="Acidic residues" evidence="1">
    <location>
        <begin position="156"/>
        <end position="171"/>
    </location>
</feature>
<dbReference type="Proteomes" id="UP000649617">
    <property type="component" value="Unassembled WGS sequence"/>
</dbReference>
<keyword evidence="3" id="KW-1185">Reference proteome</keyword>
<sequence length="171" mass="18691">MYDELEAQEPTPKRRRGDEPATVDVPLTEPAEPVPAVAQEDELADALAFLAETAETEEVAEIGGALDFLAEKLPDAGDMELEDEEDDVYDPLAVLPEVFDADETAADKDALAAAAQLLDVDPQILAEEQRLLQEQIQLLEEIQATEAELNLQEGDGYADPEEEEEMPEDAL</sequence>
<evidence type="ECO:0000256" key="1">
    <source>
        <dbReference type="SAM" id="MobiDB-lite"/>
    </source>
</evidence>
<feature type="region of interest" description="Disordered" evidence="1">
    <location>
        <begin position="1"/>
        <end position="31"/>
    </location>
</feature>
<name>A0A812IW29_SYMPI</name>
<evidence type="ECO:0000313" key="2">
    <source>
        <dbReference type="EMBL" id="CAE7183076.1"/>
    </source>
</evidence>
<accession>A0A812IW29</accession>
<feature type="region of interest" description="Disordered" evidence="1">
    <location>
        <begin position="147"/>
        <end position="171"/>
    </location>
</feature>
<organism evidence="2 3">
    <name type="scientific">Symbiodinium pilosum</name>
    <name type="common">Dinoflagellate</name>
    <dbReference type="NCBI Taxonomy" id="2952"/>
    <lineage>
        <taxon>Eukaryota</taxon>
        <taxon>Sar</taxon>
        <taxon>Alveolata</taxon>
        <taxon>Dinophyceae</taxon>
        <taxon>Suessiales</taxon>
        <taxon>Symbiodiniaceae</taxon>
        <taxon>Symbiodinium</taxon>
    </lineage>
</organism>